<accession>A0ABR1SES8</accession>
<comment type="similarity">
    <text evidence="5">Belongs to the SAT4 family.</text>
</comment>
<proteinExistence type="inferred from homology"/>
<reference evidence="9 10" key="1">
    <citation type="submission" date="2023-01" db="EMBL/GenBank/DDBJ databases">
        <title>Analysis of 21 Apiospora genomes using comparative genomics revels a genus with tremendous synthesis potential of carbohydrate active enzymes and secondary metabolites.</title>
        <authorList>
            <person name="Sorensen T."/>
        </authorList>
    </citation>
    <scope>NUCLEOTIDE SEQUENCE [LARGE SCALE GENOMIC DNA]</scope>
    <source>
        <strain evidence="9 10">CBS 33761</strain>
    </source>
</reference>
<protein>
    <recommendedName>
        <fullName evidence="8">Rhodopsin domain-containing protein</fullName>
    </recommendedName>
</protein>
<dbReference type="InterPro" id="IPR049326">
    <property type="entry name" value="Rhodopsin_dom_fungi"/>
</dbReference>
<feature type="transmembrane region" description="Helical" evidence="7">
    <location>
        <begin position="137"/>
        <end position="161"/>
    </location>
</feature>
<feature type="compositionally biased region" description="Polar residues" evidence="6">
    <location>
        <begin position="298"/>
        <end position="312"/>
    </location>
</feature>
<evidence type="ECO:0000313" key="10">
    <source>
        <dbReference type="Proteomes" id="UP001444661"/>
    </source>
</evidence>
<feature type="transmembrane region" description="Helical" evidence="7">
    <location>
        <begin position="222"/>
        <end position="243"/>
    </location>
</feature>
<evidence type="ECO:0000256" key="2">
    <source>
        <dbReference type="ARBA" id="ARBA00022692"/>
    </source>
</evidence>
<feature type="transmembrane region" description="Helical" evidence="7">
    <location>
        <begin position="20"/>
        <end position="40"/>
    </location>
</feature>
<evidence type="ECO:0000256" key="7">
    <source>
        <dbReference type="SAM" id="Phobius"/>
    </source>
</evidence>
<gene>
    <name evidence="9" type="ORF">PG993_011020</name>
</gene>
<sequence>MGAPARPPAAAPESRVSMLLGANVGLMALATVFILLRFYTRYVVLNRLGYDDWLALLALMFVLATGVTQCWMTEYGLGRHVDTLFQPNDLKTYTHYLWFSILWYNLAVMSTKLALLSQYYRVLPIQSVRRACVALQVVIGLWGLSQVMLSIFTCFPIEAYWDKDLRLGDPAEDAEPTTTRCIPTLPLAYQNAAGNIATYVAVLVLPLPALSCLRLPRAQKCLLIGIFCLGFFTCGVAAVRIMYFREYTDPTWEYVDLSILSLTELCSGTICPCLPTLRPLVARWLPASLTSTAVSLTLNTKGGNRSTTNRSPVDNLPGADPEKTVMGPKRPPPSARASSRRGGGAYYNSNTNTTSTSSSSTRRPSASLPRPSASGSDSDFIYGLETARKAVPVQLATPSPPPMCMSITRPLMPGGGGSSSSQRSSTTETGSVVRFAALPVPLSSFSPSAQQHQLRRYRKRQDDYCVHQNSNDSHDSYLRDQRSSSWLLVPRVSTEIGTSSSPVPSEERRTLGSAAIRLKRMVTRRGVGGGGVVRRLPRRVYYVA</sequence>
<comment type="caution">
    <text evidence="9">The sequence shown here is derived from an EMBL/GenBank/DDBJ whole genome shotgun (WGS) entry which is preliminary data.</text>
</comment>
<organism evidence="9 10">
    <name type="scientific">Apiospora rasikravindrae</name>
    <dbReference type="NCBI Taxonomy" id="990691"/>
    <lineage>
        <taxon>Eukaryota</taxon>
        <taxon>Fungi</taxon>
        <taxon>Dikarya</taxon>
        <taxon>Ascomycota</taxon>
        <taxon>Pezizomycotina</taxon>
        <taxon>Sordariomycetes</taxon>
        <taxon>Xylariomycetidae</taxon>
        <taxon>Amphisphaeriales</taxon>
        <taxon>Apiosporaceae</taxon>
        <taxon>Apiospora</taxon>
    </lineage>
</organism>
<feature type="compositionally biased region" description="Low complexity" evidence="6">
    <location>
        <begin position="419"/>
        <end position="429"/>
    </location>
</feature>
<evidence type="ECO:0000256" key="1">
    <source>
        <dbReference type="ARBA" id="ARBA00004141"/>
    </source>
</evidence>
<evidence type="ECO:0000256" key="5">
    <source>
        <dbReference type="ARBA" id="ARBA00038359"/>
    </source>
</evidence>
<dbReference type="PANTHER" id="PTHR33048:SF47">
    <property type="entry name" value="INTEGRAL MEMBRANE PROTEIN-RELATED"/>
    <property type="match status" value="1"/>
</dbReference>
<name>A0ABR1SES8_9PEZI</name>
<feature type="transmembrane region" description="Helical" evidence="7">
    <location>
        <begin position="96"/>
        <end position="116"/>
    </location>
</feature>
<dbReference type="PANTHER" id="PTHR33048">
    <property type="entry name" value="PTH11-LIKE INTEGRAL MEMBRANE PROTEIN (AFU_ORTHOLOGUE AFUA_5G11245)"/>
    <property type="match status" value="1"/>
</dbReference>
<feature type="region of interest" description="Disordered" evidence="6">
    <location>
        <begin position="409"/>
        <end position="429"/>
    </location>
</feature>
<evidence type="ECO:0000256" key="3">
    <source>
        <dbReference type="ARBA" id="ARBA00022989"/>
    </source>
</evidence>
<keyword evidence="10" id="KW-1185">Reference proteome</keyword>
<dbReference type="InterPro" id="IPR052337">
    <property type="entry name" value="SAT4-like"/>
</dbReference>
<dbReference type="Proteomes" id="UP001444661">
    <property type="component" value="Unassembled WGS sequence"/>
</dbReference>
<feature type="domain" description="Rhodopsin" evidence="8">
    <location>
        <begin position="36"/>
        <end position="283"/>
    </location>
</feature>
<feature type="region of interest" description="Disordered" evidence="6">
    <location>
        <begin position="298"/>
        <end position="379"/>
    </location>
</feature>
<evidence type="ECO:0000256" key="4">
    <source>
        <dbReference type="ARBA" id="ARBA00023136"/>
    </source>
</evidence>
<evidence type="ECO:0000313" key="9">
    <source>
        <dbReference type="EMBL" id="KAK8029729.1"/>
    </source>
</evidence>
<evidence type="ECO:0000256" key="6">
    <source>
        <dbReference type="SAM" id="MobiDB-lite"/>
    </source>
</evidence>
<keyword evidence="2 7" id="KW-0812">Transmembrane</keyword>
<dbReference type="Pfam" id="PF20684">
    <property type="entry name" value="Fung_rhodopsin"/>
    <property type="match status" value="1"/>
</dbReference>
<keyword evidence="3 7" id="KW-1133">Transmembrane helix</keyword>
<comment type="subcellular location">
    <subcellularLocation>
        <location evidence="1">Membrane</location>
        <topology evidence="1">Multi-pass membrane protein</topology>
    </subcellularLocation>
</comment>
<keyword evidence="4 7" id="KW-0472">Membrane</keyword>
<feature type="transmembrane region" description="Helical" evidence="7">
    <location>
        <begin position="52"/>
        <end position="76"/>
    </location>
</feature>
<feature type="compositionally biased region" description="Low complexity" evidence="6">
    <location>
        <begin position="346"/>
        <end position="376"/>
    </location>
</feature>
<feature type="transmembrane region" description="Helical" evidence="7">
    <location>
        <begin position="196"/>
        <end position="215"/>
    </location>
</feature>
<dbReference type="EMBL" id="JAQQWK010000010">
    <property type="protein sequence ID" value="KAK8029729.1"/>
    <property type="molecule type" value="Genomic_DNA"/>
</dbReference>
<evidence type="ECO:0000259" key="8">
    <source>
        <dbReference type="Pfam" id="PF20684"/>
    </source>
</evidence>